<sequence length="366" mass="41656">MSANEALPAYQYSPLTSPDETRILILEPSTDPTSPLVVSIKQAGLLDFTDTYEALSYTWGAPHLIYTLQCDGAQIPITESLDRALRALRNHFTRRTLWADGVCINQADEHDKTTQIPQMFKIFRCAMRVVVWLGVDEGSEEEETVKRLSRLSRSSVENMEPVWDELWIDKKASLSVARIEKVLALPWFQRMWIIQEVVSSLDVVVLCGTAEIQWARFVIALRMFRKRIGDIEGVDSPEDRLQERLLILKIDRRLMGITQIFDLWKTHGNLNESSMQDVSESDVMADRTRPGGIIELMNGFAHHQCSDERDRIFALVGLASDVSTSPLPRGVQRTVRNLLPVTVDYAESVQQVYRRFAGGFEKSSRL</sequence>
<dbReference type="OrthoDB" id="2157530at2759"/>
<protein>
    <submittedName>
        <fullName evidence="2">HET-domain-containing protein</fullName>
    </submittedName>
</protein>
<reference evidence="2" key="1">
    <citation type="journal article" date="2020" name="Stud. Mycol.">
        <title>101 Dothideomycetes genomes: a test case for predicting lifestyles and emergence of pathogens.</title>
        <authorList>
            <person name="Haridas S."/>
            <person name="Albert R."/>
            <person name="Binder M."/>
            <person name="Bloem J."/>
            <person name="Labutti K."/>
            <person name="Salamov A."/>
            <person name="Andreopoulos B."/>
            <person name="Baker S."/>
            <person name="Barry K."/>
            <person name="Bills G."/>
            <person name="Bluhm B."/>
            <person name="Cannon C."/>
            <person name="Castanera R."/>
            <person name="Culley D."/>
            <person name="Daum C."/>
            <person name="Ezra D."/>
            <person name="Gonzalez J."/>
            <person name="Henrissat B."/>
            <person name="Kuo A."/>
            <person name="Liang C."/>
            <person name="Lipzen A."/>
            <person name="Lutzoni F."/>
            <person name="Magnuson J."/>
            <person name="Mondo S."/>
            <person name="Nolan M."/>
            <person name="Ohm R."/>
            <person name="Pangilinan J."/>
            <person name="Park H.-J."/>
            <person name="Ramirez L."/>
            <person name="Alfaro M."/>
            <person name="Sun H."/>
            <person name="Tritt A."/>
            <person name="Yoshinaga Y."/>
            <person name="Zwiers L.-H."/>
            <person name="Turgeon B."/>
            <person name="Goodwin S."/>
            <person name="Spatafora J."/>
            <person name="Crous P."/>
            <person name="Grigoriev I."/>
        </authorList>
    </citation>
    <scope>NUCLEOTIDE SEQUENCE</scope>
    <source>
        <strain evidence="2">CBS 123094</strain>
    </source>
</reference>
<dbReference type="InterPro" id="IPR010730">
    <property type="entry name" value="HET"/>
</dbReference>
<dbReference type="EMBL" id="ML977572">
    <property type="protein sequence ID" value="KAF2003428.1"/>
    <property type="molecule type" value="Genomic_DNA"/>
</dbReference>
<accession>A0A6A5WQT8</accession>
<feature type="domain" description="Heterokaryon incompatibility" evidence="1">
    <location>
        <begin position="52"/>
        <end position="196"/>
    </location>
</feature>
<keyword evidence="3" id="KW-1185">Reference proteome</keyword>
<dbReference type="Pfam" id="PF06985">
    <property type="entry name" value="HET"/>
    <property type="match status" value="1"/>
</dbReference>
<evidence type="ECO:0000313" key="2">
    <source>
        <dbReference type="EMBL" id="KAF2003428.1"/>
    </source>
</evidence>
<evidence type="ECO:0000259" key="1">
    <source>
        <dbReference type="Pfam" id="PF06985"/>
    </source>
</evidence>
<proteinExistence type="predicted"/>
<organism evidence="2 3">
    <name type="scientific">Amniculicola lignicola CBS 123094</name>
    <dbReference type="NCBI Taxonomy" id="1392246"/>
    <lineage>
        <taxon>Eukaryota</taxon>
        <taxon>Fungi</taxon>
        <taxon>Dikarya</taxon>
        <taxon>Ascomycota</taxon>
        <taxon>Pezizomycotina</taxon>
        <taxon>Dothideomycetes</taxon>
        <taxon>Pleosporomycetidae</taxon>
        <taxon>Pleosporales</taxon>
        <taxon>Amniculicolaceae</taxon>
        <taxon>Amniculicola</taxon>
    </lineage>
</organism>
<dbReference type="PANTHER" id="PTHR24148:SF80">
    <property type="entry name" value="HETEROKARYON INCOMPATIBILITY DOMAIN-CONTAINING PROTEIN"/>
    <property type="match status" value="1"/>
</dbReference>
<dbReference type="Proteomes" id="UP000799779">
    <property type="component" value="Unassembled WGS sequence"/>
</dbReference>
<dbReference type="InterPro" id="IPR052895">
    <property type="entry name" value="HetReg/Transcr_Mod"/>
</dbReference>
<dbReference type="PANTHER" id="PTHR24148">
    <property type="entry name" value="ANKYRIN REPEAT DOMAIN-CONTAINING PROTEIN 39 HOMOLOG-RELATED"/>
    <property type="match status" value="1"/>
</dbReference>
<gene>
    <name evidence="2" type="ORF">P154DRAFT_486640</name>
</gene>
<name>A0A6A5WQT8_9PLEO</name>
<dbReference type="AlphaFoldDB" id="A0A6A5WQT8"/>
<evidence type="ECO:0000313" key="3">
    <source>
        <dbReference type="Proteomes" id="UP000799779"/>
    </source>
</evidence>